<accession>A0A916SAT6</accession>
<dbReference type="AlphaFoldDB" id="A0A916SAT6"/>
<name>A0A916SAT6_9MICO</name>
<gene>
    <name evidence="1" type="ORF">GCM10010979_02210</name>
</gene>
<protein>
    <submittedName>
        <fullName evidence="1">Uncharacterized protein</fullName>
    </submittedName>
</protein>
<dbReference type="EMBL" id="BMGB01000001">
    <property type="protein sequence ID" value="GGA91116.1"/>
    <property type="molecule type" value="Genomic_DNA"/>
</dbReference>
<sequence>MTIEIDTSRALRTQDQLETLIRAVERAAPEDENRALEWKSGYPDLTTAHASFAIARAILGLANRPVDVAGATFEGVGYVLVGVEPGRLREQLVPDSAELLNALRRFTGHGFPLWDARSVAVEDSNILVITVEPPRPGDRIALLHRSYQSPRGQQTDEGTVFVRQPGATERASRADLDMLQDRLLSGTEADAQAAREAERYQEIRTLIADLVHSANQWASLMQIMVIMSAGEGWSRDSLAEWANSDSGRETGVHAQLISQNARKVRLLTSDEQLVSPVRIAAEKLANGAGAFRGIHGPGPSRDEQRKTAYAHINGVVRAFALVEEIAVDRLSQSLSERVGRTQSAAQRR</sequence>
<proteinExistence type="predicted"/>
<evidence type="ECO:0000313" key="2">
    <source>
        <dbReference type="Proteomes" id="UP000606922"/>
    </source>
</evidence>
<comment type="caution">
    <text evidence="1">The sequence shown here is derived from an EMBL/GenBank/DDBJ whole genome shotgun (WGS) entry which is preliminary data.</text>
</comment>
<dbReference type="Proteomes" id="UP000606922">
    <property type="component" value="Unassembled WGS sequence"/>
</dbReference>
<evidence type="ECO:0000313" key="1">
    <source>
        <dbReference type="EMBL" id="GGA91116.1"/>
    </source>
</evidence>
<reference evidence="1" key="1">
    <citation type="journal article" date="2014" name="Int. J. Syst. Evol. Microbiol.">
        <title>Complete genome sequence of Corynebacterium casei LMG S-19264T (=DSM 44701T), isolated from a smear-ripened cheese.</title>
        <authorList>
            <consortium name="US DOE Joint Genome Institute (JGI-PGF)"/>
            <person name="Walter F."/>
            <person name="Albersmeier A."/>
            <person name="Kalinowski J."/>
            <person name="Ruckert C."/>
        </authorList>
    </citation>
    <scope>NUCLEOTIDE SEQUENCE</scope>
    <source>
        <strain evidence="1">CGMCC 1.12813</strain>
    </source>
</reference>
<keyword evidence="2" id="KW-1185">Reference proteome</keyword>
<organism evidence="1 2">
    <name type="scientific">Conyzicola nivalis</name>
    <dbReference type="NCBI Taxonomy" id="1477021"/>
    <lineage>
        <taxon>Bacteria</taxon>
        <taxon>Bacillati</taxon>
        <taxon>Actinomycetota</taxon>
        <taxon>Actinomycetes</taxon>
        <taxon>Micrococcales</taxon>
        <taxon>Microbacteriaceae</taxon>
        <taxon>Conyzicola</taxon>
    </lineage>
</organism>
<reference evidence="1" key="2">
    <citation type="submission" date="2020-09" db="EMBL/GenBank/DDBJ databases">
        <authorList>
            <person name="Sun Q."/>
            <person name="Zhou Y."/>
        </authorList>
    </citation>
    <scope>NUCLEOTIDE SEQUENCE</scope>
    <source>
        <strain evidence="1">CGMCC 1.12813</strain>
    </source>
</reference>
<dbReference type="RefSeq" id="WP_188508872.1">
    <property type="nucleotide sequence ID" value="NZ_BMGB01000001.1"/>
</dbReference>